<sequence>MRGARAAAAPAGAAVDRPARHVYDLMRYRAIYLIIASVVMALALSSLVIRGFNLGIDFTGGTLLERALPSPVTAQEVQEVLGGEALADLRLGGVSVQPLDGGRAVLIRTRPLSQAEVQRIDAALEARFGEVVDRRTEVVGPVVGRELVSQALFALLLAIGGILVYVTLRYEHRFGISAIVALLHDALVVAGLYSFLQLEVNVSTVAVLLTVLGYSVNDTIVIFDRIRERLAQSRRRRDFDRLANEAIIETLPRTINTSGSTLAVVLAILLLGGPTLRDFSLGLFVGLLAGTYSTVFVAAALWVMWRTADERRRAAHVSEAA</sequence>
<dbReference type="InterPro" id="IPR022813">
    <property type="entry name" value="SecD/SecF_arch_bac"/>
</dbReference>
<comment type="similarity">
    <text evidence="9">Belongs to the SecD/SecF family. SecF subfamily.</text>
</comment>
<feature type="transmembrane region" description="Helical" evidence="9">
    <location>
        <begin position="175"/>
        <end position="196"/>
    </location>
</feature>
<evidence type="ECO:0000313" key="12">
    <source>
        <dbReference type="Proteomes" id="UP001333102"/>
    </source>
</evidence>
<dbReference type="Gene3D" id="1.20.1640.10">
    <property type="entry name" value="Multidrug efflux transporter AcrB transmembrane domain"/>
    <property type="match status" value="1"/>
</dbReference>
<dbReference type="RefSeq" id="WP_324667741.1">
    <property type="nucleotide sequence ID" value="NZ_CP141614.1"/>
</dbReference>
<feature type="transmembrane region" description="Helical" evidence="9">
    <location>
        <begin position="255"/>
        <end position="273"/>
    </location>
</feature>
<comment type="function">
    <text evidence="9">Part of the Sec protein translocase complex. Interacts with the SecYEG preprotein conducting channel. SecDF uses the proton motive force (PMF) to complete protein translocation after the ATP-dependent function of SecA.</text>
</comment>
<keyword evidence="6 9" id="KW-1133">Transmembrane helix</keyword>
<evidence type="ECO:0000256" key="2">
    <source>
        <dbReference type="ARBA" id="ARBA00022448"/>
    </source>
</evidence>
<dbReference type="NCBIfam" id="TIGR00966">
    <property type="entry name" value="transloc_SecF"/>
    <property type="match status" value="1"/>
</dbReference>
<keyword evidence="4 9" id="KW-0812">Transmembrane</keyword>
<feature type="transmembrane region" description="Helical" evidence="9">
    <location>
        <begin position="147"/>
        <end position="168"/>
    </location>
</feature>
<evidence type="ECO:0000313" key="11">
    <source>
        <dbReference type="EMBL" id="WRP13496.1"/>
    </source>
</evidence>
<comment type="subcellular location">
    <subcellularLocation>
        <location evidence="1 9">Cell membrane</location>
        <topology evidence="1 9">Multi-pass membrane protein</topology>
    </subcellularLocation>
</comment>
<dbReference type="InterPro" id="IPR048634">
    <property type="entry name" value="SecD_SecF_C"/>
</dbReference>
<evidence type="ECO:0000256" key="8">
    <source>
        <dbReference type="ARBA" id="ARBA00023136"/>
    </source>
</evidence>
<dbReference type="NCBIfam" id="TIGR00916">
    <property type="entry name" value="2A0604s01"/>
    <property type="match status" value="1"/>
</dbReference>
<feature type="domain" description="Protein export membrane protein SecD/SecF C-terminal" evidence="10">
    <location>
        <begin position="124"/>
        <end position="307"/>
    </location>
</feature>
<evidence type="ECO:0000256" key="9">
    <source>
        <dbReference type="HAMAP-Rule" id="MF_01464"/>
    </source>
</evidence>
<protein>
    <recommendedName>
        <fullName evidence="9">Protein-export membrane protein SecF</fullName>
    </recommendedName>
</protein>
<keyword evidence="3 9" id="KW-1003">Cell membrane</keyword>
<evidence type="ECO:0000256" key="3">
    <source>
        <dbReference type="ARBA" id="ARBA00022475"/>
    </source>
</evidence>
<keyword evidence="5 9" id="KW-0653">Protein transport</keyword>
<keyword evidence="8 9" id="KW-0472">Membrane</keyword>
<evidence type="ECO:0000256" key="4">
    <source>
        <dbReference type="ARBA" id="ARBA00022692"/>
    </source>
</evidence>
<keyword evidence="12" id="KW-1185">Reference proteome</keyword>
<reference evidence="12" key="1">
    <citation type="submission" date="2023-12" db="EMBL/GenBank/DDBJ databases">
        <title>Novel isolates from deep terrestrial aquifers shed light on the physiology and ecology of the class Limnochordia.</title>
        <authorList>
            <person name="Karnachuk O.V."/>
            <person name="Lukina A.P."/>
            <person name="Avakyan M.R."/>
            <person name="Kadnikov V."/>
            <person name="Begmatov S."/>
            <person name="Beletsky A.V."/>
            <person name="Mardanov A.V."/>
            <person name="Ravin N.V."/>
        </authorList>
    </citation>
    <scope>NUCLEOTIDE SEQUENCE [LARGE SCALE GENOMIC DNA]</scope>
    <source>
        <strain evidence="12">LN</strain>
    </source>
</reference>
<accession>A0ABZ1BKZ6</accession>
<keyword evidence="2 9" id="KW-0813">Transport</keyword>
<proteinExistence type="inferred from homology"/>
<dbReference type="PRINTS" id="PR01755">
    <property type="entry name" value="SECFTRNLCASE"/>
</dbReference>
<comment type="subunit">
    <text evidence="9">Forms a complex with SecD. Part of the essential Sec protein translocation apparatus which comprises SecA, SecYEG and auxiliary proteins SecDF. Other proteins may also be involved.</text>
</comment>
<dbReference type="Pfam" id="PF02355">
    <property type="entry name" value="SecD_SecF_C"/>
    <property type="match status" value="1"/>
</dbReference>
<gene>
    <name evidence="9 11" type="primary">secF</name>
    <name evidence="11" type="ORF">VLY81_08525</name>
</gene>
<evidence type="ECO:0000256" key="5">
    <source>
        <dbReference type="ARBA" id="ARBA00022927"/>
    </source>
</evidence>
<organism evidence="11 12">
    <name type="scientific">Geochorda subterranea</name>
    <dbReference type="NCBI Taxonomy" id="3109564"/>
    <lineage>
        <taxon>Bacteria</taxon>
        <taxon>Bacillati</taxon>
        <taxon>Bacillota</taxon>
        <taxon>Limnochordia</taxon>
        <taxon>Limnochordales</taxon>
        <taxon>Geochordaceae</taxon>
        <taxon>Geochorda</taxon>
    </lineage>
</organism>
<dbReference type="InterPro" id="IPR005665">
    <property type="entry name" value="SecF_bac"/>
</dbReference>
<dbReference type="SUPFAM" id="SSF82866">
    <property type="entry name" value="Multidrug efflux transporter AcrB transmembrane domain"/>
    <property type="match status" value="1"/>
</dbReference>
<feature type="transmembrane region" description="Helical" evidence="9">
    <location>
        <begin position="30"/>
        <end position="49"/>
    </location>
</feature>
<evidence type="ECO:0000256" key="7">
    <source>
        <dbReference type="ARBA" id="ARBA00023010"/>
    </source>
</evidence>
<keyword evidence="7 9" id="KW-0811">Translocation</keyword>
<dbReference type="InterPro" id="IPR022645">
    <property type="entry name" value="SecD/SecF_bac"/>
</dbReference>
<dbReference type="PANTHER" id="PTHR30081">
    <property type="entry name" value="PROTEIN-EXPORT MEMBRANE PROTEIN SEC"/>
    <property type="match status" value="1"/>
</dbReference>
<evidence type="ECO:0000256" key="1">
    <source>
        <dbReference type="ARBA" id="ARBA00004651"/>
    </source>
</evidence>
<name>A0ABZ1BKZ6_9FIRM</name>
<evidence type="ECO:0000256" key="6">
    <source>
        <dbReference type="ARBA" id="ARBA00022989"/>
    </source>
</evidence>
<dbReference type="Pfam" id="PF07549">
    <property type="entry name" value="Sec_GG"/>
    <property type="match status" value="1"/>
</dbReference>
<dbReference type="HAMAP" id="MF_01464_B">
    <property type="entry name" value="SecF_B"/>
    <property type="match status" value="1"/>
</dbReference>
<evidence type="ECO:0000259" key="10">
    <source>
        <dbReference type="Pfam" id="PF02355"/>
    </source>
</evidence>
<dbReference type="InterPro" id="IPR022646">
    <property type="entry name" value="SecD/SecF_CS"/>
</dbReference>
<dbReference type="InterPro" id="IPR055344">
    <property type="entry name" value="SecD_SecF_C_bact"/>
</dbReference>
<dbReference type="Proteomes" id="UP001333102">
    <property type="component" value="Chromosome"/>
</dbReference>
<dbReference type="EMBL" id="CP141614">
    <property type="protein sequence ID" value="WRP13496.1"/>
    <property type="molecule type" value="Genomic_DNA"/>
</dbReference>
<dbReference type="PANTHER" id="PTHR30081:SF8">
    <property type="entry name" value="PROTEIN TRANSLOCASE SUBUNIT SECF"/>
    <property type="match status" value="1"/>
</dbReference>
<feature type="transmembrane region" description="Helical" evidence="9">
    <location>
        <begin position="279"/>
        <end position="303"/>
    </location>
</feature>
<feature type="transmembrane region" description="Helical" evidence="9">
    <location>
        <begin position="202"/>
        <end position="226"/>
    </location>
</feature>